<evidence type="ECO:0000313" key="3">
    <source>
        <dbReference type="Proteomes" id="UP000299102"/>
    </source>
</evidence>
<sequence>MNNEKQNEKSVFLTLLRYPTIYKGKREISPTQTDTMFTPTTFRLTKTLRDRIAKTSYKKFHFKNSLKRHHSFIRNGFGFMVIVCLENIYAALLASLPGIIAAMTES</sequence>
<evidence type="ECO:0000313" key="2">
    <source>
        <dbReference type="EMBL" id="GBP89248.1"/>
    </source>
</evidence>
<reference evidence="2 3" key="1">
    <citation type="journal article" date="2019" name="Commun. Biol.">
        <title>The bagworm genome reveals a unique fibroin gene that provides high tensile strength.</title>
        <authorList>
            <person name="Kono N."/>
            <person name="Nakamura H."/>
            <person name="Ohtoshi R."/>
            <person name="Tomita M."/>
            <person name="Numata K."/>
            <person name="Arakawa K."/>
        </authorList>
    </citation>
    <scope>NUCLEOTIDE SEQUENCE [LARGE SCALE GENOMIC DNA]</scope>
</reference>
<keyword evidence="3" id="KW-1185">Reference proteome</keyword>
<evidence type="ECO:0000256" key="1">
    <source>
        <dbReference type="SAM" id="Phobius"/>
    </source>
</evidence>
<name>A0A4C1ZN93_EUMVA</name>
<feature type="transmembrane region" description="Helical" evidence="1">
    <location>
        <begin position="77"/>
        <end position="103"/>
    </location>
</feature>
<keyword evidence="1" id="KW-1133">Transmembrane helix</keyword>
<gene>
    <name evidence="2" type="ORF">EVAR_71134_1</name>
</gene>
<dbReference type="AlphaFoldDB" id="A0A4C1ZN93"/>
<accession>A0A4C1ZN93</accession>
<organism evidence="2 3">
    <name type="scientific">Eumeta variegata</name>
    <name type="common">Bagworm moth</name>
    <name type="synonym">Eumeta japonica</name>
    <dbReference type="NCBI Taxonomy" id="151549"/>
    <lineage>
        <taxon>Eukaryota</taxon>
        <taxon>Metazoa</taxon>
        <taxon>Ecdysozoa</taxon>
        <taxon>Arthropoda</taxon>
        <taxon>Hexapoda</taxon>
        <taxon>Insecta</taxon>
        <taxon>Pterygota</taxon>
        <taxon>Neoptera</taxon>
        <taxon>Endopterygota</taxon>
        <taxon>Lepidoptera</taxon>
        <taxon>Glossata</taxon>
        <taxon>Ditrysia</taxon>
        <taxon>Tineoidea</taxon>
        <taxon>Psychidae</taxon>
        <taxon>Oiketicinae</taxon>
        <taxon>Eumeta</taxon>
    </lineage>
</organism>
<keyword evidence="1" id="KW-0812">Transmembrane</keyword>
<protein>
    <submittedName>
        <fullName evidence="2">Uncharacterized protein</fullName>
    </submittedName>
</protein>
<comment type="caution">
    <text evidence="2">The sequence shown here is derived from an EMBL/GenBank/DDBJ whole genome shotgun (WGS) entry which is preliminary data.</text>
</comment>
<dbReference type="EMBL" id="BGZK01001985">
    <property type="protein sequence ID" value="GBP89248.1"/>
    <property type="molecule type" value="Genomic_DNA"/>
</dbReference>
<proteinExistence type="predicted"/>
<keyword evidence="1" id="KW-0472">Membrane</keyword>
<dbReference type="Proteomes" id="UP000299102">
    <property type="component" value="Unassembled WGS sequence"/>
</dbReference>